<accession>A0A368U6Q0</accession>
<dbReference type="Proteomes" id="UP000253204">
    <property type="component" value="Unassembled WGS sequence"/>
</dbReference>
<gene>
    <name evidence="1" type="primary">dsrH</name>
    <name evidence="1" type="ORF">DU506_09635</name>
</gene>
<dbReference type="PANTHER" id="PTHR37526:SF1">
    <property type="entry name" value="PROTEIN TUSB"/>
    <property type="match status" value="1"/>
</dbReference>
<keyword evidence="1" id="KW-0808">Transferase</keyword>
<dbReference type="NCBIfam" id="TIGR03011">
    <property type="entry name" value="sulf_tusB_dsrH"/>
    <property type="match status" value="1"/>
</dbReference>
<dbReference type="Gene3D" id="3.40.1260.10">
    <property type="entry name" value="DsrEFH-like"/>
    <property type="match status" value="1"/>
</dbReference>
<evidence type="ECO:0000313" key="2">
    <source>
        <dbReference type="Proteomes" id="UP000253204"/>
    </source>
</evidence>
<sequence length="97" mass="10876">MILHILNRAPASGPVASQALMAMKDEDTLLLIEDAVLAIMFPDWEGWQQLEGRIYLLEEDVRARGLENAVNHDACCCINVDAFVDLTERATQSVSWF</sequence>
<comment type="caution">
    <text evidence="1">The sequence shown here is derived from an EMBL/GenBank/DDBJ whole genome shotgun (WGS) entry which is preliminary data.</text>
</comment>
<dbReference type="Pfam" id="PF04077">
    <property type="entry name" value="DsrH"/>
    <property type="match status" value="1"/>
</dbReference>
<reference evidence="1 2" key="1">
    <citation type="submission" date="2018-07" db="EMBL/GenBank/DDBJ databases">
        <title>Halomonas rutogse sp. nov., isolated from Lake TangqianCo on Tibetan Plateau.</title>
        <authorList>
            <person name="Lu H."/>
            <person name="Xing P."/>
            <person name="Wu Q."/>
        </authorList>
    </citation>
    <scope>NUCLEOTIDE SEQUENCE [LARGE SCALE GENOMIC DNA]</scope>
    <source>
        <strain evidence="1 2">TQ8S</strain>
    </source>
</reference>
<evidence type="ECO:0000313" key="1">
    <source>
        <dbReference type="EMBL" id="RCV92127.1"/>
    </source>
</evidence>
<dbReference type="AlphaFoldDB" id="A0A368U6Q0"/>
<dbReference type="GO" id="GO:1990228">
    <property type="term" value="C:sulfurtransferase complex"/>
    <property type="evidence" value="ECO:0007669"/>
    <property type="project" value="TreeGrafter"/>
</dbReference>
<protein>
    <submittedName>
        <fullName evidence="1">Sulfurtransferase complex subunit TusB</fullName>
    </submittedName>
</protein>
<proteinExistence type="predicted"/>
<dbReference type="InterPro" id="IPR007215">
    <property type="entry name" value="Sulphur_relay_TusB/DsrH"/>
</dbReference>
<dbReference type="RefSeq" id="WP_114486726.1">
    <property type="nucleotide sequence ID" value="NZ_CBCSHM010000021.1"/>
</dbReference>
<dbReference type="SUPFAM" id="SSF75169">
    <property type="entry name" value="DsrEFH-like"/>
    <property type="match status" value="1"/>
</dbReference>
<name>A0A368U6Q0_9GAMM</name>
<dbReference type="EMBL" id="QPIJ01000018">
    <property type="protein sequence ID" value="RCV92127.1"/>
    <property type="molecule type" value="Genomic_DNA"/>
</dbReference>
<dbReference type="PANTHER" id="PTHR37526">
    <property type="entry name" value="PROTEIN TUSB"/>
    <property type="match status" value="1"/>
</dbReference>
<organism evidence="1 2">
    <name type="scientific">Vreelandella rituensis</name>
    <dbReference type="NCBI Taxonomy" id="2282306"/>
    <lineage>
        <taxon>Bacteria</taxon>
        <taxon>Pseudomonadati</taxon>
        <taxon>Pseudomonadota</taxon>
        <taxon>Gammaproteobacteria</taxon>
        <taxon>Oceanospirillales</taxon>
        <taxon>Halomonadaceae</taxon>
        <taxon>Vreelandella</taxon>
    </lineage>
</organism>
<dbReference type="GO" id="GO:0002143">
    <property type="term" value="P:tRNA wobble position uridine thiolation"/>
    <property type="evidence" value="ECO:0007669"/>
    <property type="project" value="InterPro"/>
</dbReference>
<dbReference type="InterPro" id="IPR027396">
    <property type="entry name" value="DsrEFH-like"/>
</dbReference>
<dbReference type="GO" id="GO:0016740">
    <property type="term" value="F:transferase activity"/>
    <property type="evidence" value="ECO:0007669"/>
    <property type="project" value="UniProtKB-KW"/>
</dbReference>
<keyword evidence="2" id="KW-1185">Reference proteome</keyword>
<dbReference type="OrthoDB" id="9795117at2"/>